<evidence type="ECO:0000313" key="6">
    <source>
        <dbReference type="Proteomes" id="UP000031036"/>
    </source>
</evidence>
<dbReference type="PANTHER" id="PTHR48070">
    <property type="entry name" value="ESTERASE OVCA2"/>
    <property type="match status" value="1"/>
</dbReference>
<dbReference type="STRING" id="6265.A0A0B2VHU5"/>
<comment type="similarity">
    <text evidence="1">Belongs to the LovG family.</text>
</comment>
<comment type="caution">
    <text evidence="5">The sequence shown here is derived from an EMBL/GenBank/DDBJ whole genome shotgun (WGS) entry which is preliminary data.</text>
</comment>
<dbReference type="GO" id="GO:0032526">
    <property type="term" value="P:response to retinoic acid"/>
    <property type="evidence" value="ECO:0007669"/>
    <property type="project" value="TreeGrafter"/>
</dbReference>
<keyword evidence="2" id="KW-0378">Hydrolase</keyword>
<accession>A0A0B2VHU5</accession>
<protein>
    <submittedName>
        <fullName evidence="5">UPF0483 protein C25G4.2</fullName>
    </submittedName>
</protein>
<feature type="domain" description="Serine hydrolase" evidence="4">
    <location>
        <begin position="18"/>
        <end position="117"/>
    </location>
</feature>
<dbReference type="OrthoDB" id="414698at2759"/>
<dbReference type="Pfam" id="PF03959">
    <property type="entry name" value="FSH1"/>
    <property type="match status" value="1"/>
</dbReference>
<dbReference type="InterPro" id="IPR005645">
    <property type="entry name" value="FSH-like_dom"/>
</dbReference>
<sequence>MLRARRTPSFCRFGLILFMTAPHVPVLPAQPCSQNDGGGAVTEVGEGRADPRGWWFSRSEHHFSSHDVTELCIGFDESVKAVTDFASKEGPFDGIFAFSQGAALAFLLAALRQRGGKYLFFLNCFAMNY</sequence>
<dbReference type="AlphaFoldDB" id="A0A0B2VHU5"/>
<proteinExistence type="inferred from homology"/>
<keyword evidence="6" id="KW-1185">Reference proteome</keyword>
<dbReference type="EMBL" id="JPKZ01001222">
    <property type="protein sequence ID" value="KHN83081.1"/>
    <property type="molecule type" value="Genomic_DNA"/>
</dbReference>
<dbReference type="PANTHER" id="PTHR48070:SF6">
    <property type="entry name" value="ESTERASE OVCA2"/>
    <property type="match status" value="1"/>
</dbReference>
<dbReference type="InterPro" id="IPR029058">
    <property type="entry name" value="AB_hydrolase_fold"/>
</dbReference>
<evidence type="ECO:0000256" key="1">
    <source>
        <dbReference type="ARBA" id="ARBA00005863"/>
    </source>
</evidence>
<name>A0A0B2VHU5_TOXCA</name>
<dbReference type="GO" id="GO:0005634">
    <property type="term" value="C:nucleus"/>
    <property type="evidence" value="ECO:0007669"/>
    <property type="project" value="TreeGrafter"/>
</dbReference>
<reference evidence="5 6" key="1">
    <citation type="submission" date="2014-11" db="EMBL/GenBank/DDBJ databases">
        <title>Genetic blueprint of the zoonotic pathogen Toxocara canis.</title>
        <authorList>
            <person name="Zhu X.-Q."/>
            <person name="Korhonen P.K."/>
            <person name="Cai H."/>
            <person name="Young N.D."/>
            <person name="Nejsum P."/>
            <person name="von Samson-Himmelstjerna G."/>
            <person name="Boag P.R."/>
            <person name="Tan P."/>
            <person name="Li Q."/>
            <person name="Min J."/>
            <person name="Yang Y."/>
            <person name="Wang X."/>
            <person name="Fang X."/>
            <person name="Hall R.S."/>
            <person name="Hofmann A."/>
            <person name="Sternberg P.W."/>
            <person name="Jex A.R."/>
            <person name="Gasser R.B."/>
        </authorList>
    </citation>
    <scope>NUCLEOTIDE SEQUENCE [LARGE SCALE GENOMIC DNA]</scope>
    <source>
        <strain evidence="5">PN_DK_2014</strain>
    </source>
</reference>
<feature type="signal peptide" evidence="3">
    <location>
        <begin position="1"/>
        <end position="29"/>
    </location>
</feature>
<evidence type="ECO:0000259" key="4">
    <source>
        <dbReference type="Pfam" id="PF03959"/>
    </source>
</evidence>
<keyword evidence="3" id="KW-0732">Signal</keyword>
<dbReference type="InterPro" id="IPR050593">
    <property type="entry name" value="LovG"/>
</dbReference>
<dbReference type="GO" id="GO:0005737">
    <property type="term" value="C:cytoplasm"/>
    <property type="evidence" value="ECO:0007669"/>
    <property type="project" value="TreeGrafter"/>
</dbReference>
<dbReference type="Gene3D" id="3.40.50.1820">
    <property type="entry name" value="alpha/beta hydrolase"/>
    <property type="match status" value="1"/>
</dbReference>
<organism evidence="5 6">
    <name type="scientific">Toxocara canis</name>
    <name type="common">Canine roundworm</name>
    <dbReference type="NCBI Taxonomy" id="6265"/>
    <lineage>
        <taxon>Eukaryota</taxon>
        <taxon>Metazoa</taxon>
        <taxon>Ecdysozoa</taxon>
        <taxon>Nematoda</taxon>
        <taxon>Chromadorea</taxon>
        <taxon>Rhabditida</taxon>
        <taxon>Spirurina</taxon>
        <taxon>Ascaridomorpha</taxon>
        <taxon>Ascaridoidea</taxon>
        <taxon>Toxocaridae</taxon>
        <taxon>Toxocara</taxon>
    </lineage>
</organism>
<evidence type="ECO:0000256" key="2">
    <source>
        <dbReference type="ARBA" id="ARBA00022801"/>
    </source>
</evidence>
<dbReference type="Proteomes" id="UP000031036">
    <property type="component" value="Unassembled WGS sequence"/>
</dbReference>
<evidence type="ECO:0000256" key="3">
    <source>
        <dbReference type="SAM" id="SignalP"/>
    </source>
</evidence>
<feature type="chain" id="PRO_5002078296" evidence="3">
    <location>
        <begin position="30"/>
        <end position="129"/>
    </location>
</feature>
<gene>
    <name evidence="5" type="primary">C25G4.2</name>
    <name evidence="5" type="ORF">Tcan_09380</name>
</gene>
<evidence type="ECO:0000313" key="5">
    <source>
        <dbReference type="EMBL" id="KHN83081.1"/>
    </source>
</evidence>
<dbReference type="GO" id="GO:0016787">
    <property type="term" value="F:hydrolase activity"/>
    <property type="evidence" value="ECO:0007669"/>
    <property type="project" value="UniProtKB-KW"/>
</dbReference>